<evidence type="ECO:0000256" key="1">
    <source>
        <dbReference type="ARBA" id="ARBA00022490"/>
    </source>
</evidence>
<dbReference type="GO" id="GO:0005737">
    <property type="term" value="C:cytoplasm"/>
    <property type="evidence" value="ECO:0007669"/>
    <property type="project" value="UniProtKB-SubCell"/>
</dbReference>
<dbReference type="InterPro" id="IPR011033">
    <property type="entry name" value="PRC_barrel-like_sf"/>
</dbReference>
<dbReference type="SUPFAM" id="SSF50447">
    <property type="entry name" value="Translation proteins"/>
    <property type="match status" value="1"/>
</dbReference>
<comment type="similarity">
    <text evidence="5">Belongs to the RimM family.</text>
</comment>
<feature type="domain" description="RimM N-terminal" evidence="6">
    <location>
        <begin position="14"/>
        <end position="93"/>
    </location>
</feature>
<evidence type="ECO:0000259" key="6">
    <source>
        <dbReference type="Pfam" id="PF01782"/>
    </source>
</evidence>
<reference evidence="9" key="1">
    <citation type="submission" date="2014-11" db="EMBL/GenBank/DDBJ databases">
        <authorList>
            <person name="Wibberg D."/>
        </authorList>
    </citation>
    <scope>NUCLEOTIDE SEQUENCE [LARGE SCALE GENOMIC DNA]</scope>
    <source>
        <strain evidence="9">L3</strain>
    </source>
</reference>
<dbReference type="Proteomes" id="UP000032809">
    <property type="component" value="Chromosome I"/>
</dbReference>
<dbReference type="AlphaFoldDB" id="A0A0C7NID4"/>
<keyword evidence="3 5" id="KW-0698">rRNA processing</keyword>
<proteinExistence type="inferred from homology"/>
<keyword evidence="4 5" id="KW-0143">Chaperone</keyword>
<comment type="domain">
    <text evidence="5">The PRC barrel domain binds ribosomal protein uS19.</text>
</comment>
<comment type="subunit">
    <text evidence="5">Binds ribosomal protein uS19.</text>
</comment>
<evidence type="ECO:0000313" key="8">
    <source>
        <dbReference type="EMBL" id="CEP77721.1"/>
    </source>
</evidence>
<dbReference type="OrthoDB" id="9810331at2"/>
<comment type="subcellular location">
    <subcellularLocation>
        <location evidence="5">Cytoplasm</location>
    </subcellularLocation>
</comment>
<keyword evidence="2 5" id="KW-0690">Ribosome biogenesis</keyword>
<dbReference type="NCBIfam" id="TIGR02273">
    <property type="entry name" value="16S_RimM"/>
    <property type="match status" value="1"/>
</dbReference>
<evidence type="ECO:0000259" key="7">
    <source>
        <dbReference type="Pfam" id="PF05239"/>
    </source>
</evidence>
<dbReference type="InterPro" id="IPR036976">
    <property type="entry name" value="RimM_N_sf"/>
</dbReference>
<dbReference type="GO" id="GO:0006364">
    <property type="term" value="P:rRNA processing"/>
    <property type="evidence" value="ECO:0007669"/>
    <property type="project" value="UniProtKB-UniRule"/>
</dbReference>
<evidence type="ECO:0000256" key="3">
    <source>
        <dbReference type="ARBA" id="ARBA00022552"/>
    </source>
</evidence>
<dbReference type="GO" id="GO:0042274">
    <property type="term" value="P:ribosomal small subunit biogenesis"/>
    <property type="evidence" value="ECO:0007669"/>
    <property type="project" value="UniProtKB-UniRule"/>
</dbReference>
<organism evidence="8 9">
    <name type="scientific">Defluviitoga tunisiensis</name>
    <dbReference type="NCBI Taxonomy" id="1006576"/>
    <lineage>
        <taxon>Bacteria</taxon>
        <taxon>Thermotogati</taxon>
        <taxon>Thermotogota</taxon>
        <taxon>Thermotogae</taxon>
        <taxon>Petrotogales</taxon>
        <taxon>Petrotogaceae</taxon>
        <taxon>Defluviitoga</taxon>
    </lineage>
</organism>
<dbReference type="GO" id="GO:0043022">
    <property type="term" value="F:ribosome binding"/>
    <property type="evidence" value="ECO:0007669"/>
    <property type="project" value="InterPro"/>
</dbReference>
<keyword evidence="9" id="KW-1185">Reference proteome</keyword>
<sequence length="185" mass="21449">MESLSNLLKDKIAVGKIINSHGVKGEVKIQPYTNVDTVIHNLVDILLYNPNNKRFFYSKVTNVKNLNKFFVLSLNGVTNMDEAKKVIGYEIYIGPENLPKLNENEYYWYEILDSEVYYEDGEYVGKVSEIIETGANDVISVRNENSDTPNQEILIPMTNYHVLQLKKKEKTIVVKKMEWYEDESE</sequence>
<gene>
    <name evidence="5 8" type="primary">rimM</name>
    <name evidence="8" type="ORF">DTL3_0394</name>
</gene>
<dbReference type="STRING" id="1006576.DTL3_0394"/>
<dbReference type="RefSeq" id="WP_045087297.1">
    <property type="nucleotide sequence ID" value="NZ_LN824141.1"/>
</dbReference>
<dbReference type="KEGG" id="dtn:DTL3_0394"/>
<dbReference type="Pfam" id="PF01782">
    <property type="entry name" value="RimM"/>
    <property type="match status" value="1"/>
</dbReference>
<dbReference type="InterPro" id="IPR009000">
    <property type="entry name" value="Transl_B-barrel_sf"/>
</dbReference>
<dbReference type="Gene3D" id="2.40.30.60">
    <property type="entry name" value="RimM"/>
    <property type="match status" value="1"/>
</dbReference>
<keyword evidence="1 5" id="KW-0963">Cytoplasm</keyword>
<dbReference type="HAMAP" id="MF_00014">
    <property type="entry name" value="Ribosome_mat_RimM"/>
    <property type="match status" value="1"/>
</dbReference>
<dbReference type="HOGENOM" id="CLU_077636_3_2_0"/>
<protein>
    <recommendedName>
        <fullName evidence="5">Ribosome maturation factor RimM</fullName>
    </recommendedName>
</protein>
<dbReference type="PATRIC" id="fig|1006576.9.peg.389"/>
<dbReference type="SUPFAM" id="SSF50346">
    <property type="entry name" value="PRC-barrel domain"/>
    <property type="match status" value="1"/>
</dbReference>
<evidence type="ECO:0000256" key="2">
    <source>
        <dbReference type="ARBA" id="ARBA00022517"/>
    </source>
</evidence>
<evidence type="ECO:0000313" key="9">
    <source>
        <dbReference type="Proteomes" id="UP000032809"/>
    </source>
</evidence>
<feature type="domain" description="PRC-barrel" evidence="7">
    <location>
        <begin position="103"/>
        <end position="177"/>
    </location>
</feature>
<accession>A0A0C7NID4</accession>
<dbReference type="GO" id="GO:0005840">
    <property type="term" value="C:ribosome"/>
    <property type="evidence" value="ECO:0007669"/>
    <property type="project" value="InterPro"/>
</dbReference>
<dbReference type="InterPro" id="IPR027275">
    <property type="entry name" value="PRC-brl_dom"/>
</dbReference>
<dbReference type="EMBL" id="LN824141">
    <property type="protein sequence ID" value="CEP77721.1"/>
    <property type="molecule type" value="Genomic_DNA"/>
</dbReference>
<comment type="function">
    <text evidence="5">An accessory protein needed during the final step in the assembly of 30S ribosomal subunit, possibly for assembly of the head region. Essential for efficient processing of 16S rRNA. May be needed both before and after RbfA during the maturation of 16S rRNA. It has affinity for free ribosomal 30S subunits but not for 70S ribosomes.</text>
</comment>
<dbReference type="PANTHER" id="PTHR33692:SF1">
    <property type="entry name" value="RIBOSOME MATURATION FACTOR RIMM"/>
    <property type="match status" value="1"/>
</dbReference>
<dbReference type="Pfam" id="PF05239">
    <property type="entry name" value="PRC"/>
    <property type="match status" value="1"/>
</dbReference>
<dbReference type="PANTHER" id="PTHR33692">
    <property type="entry name" value="RIBOSOME MATURATION FACTOR RIMM"/>
    <property type="match status" value="1"/>
</dbReference>
<dbReference type="Gene3D" id="2.30.30.240">
    <property type="entry name" value="PRC-barrel domain"/>
    <property type="match status" value="1"/>
</dbReference>
<evidence type="ECO:0000256" key="4">
    <source>
        <dbReference type="ARBA" id="ARBA00023186"/>
    </source>
</evidence>
<dbReference type="InterPro" id="IPR011961">
    <property type="entry name" value="RimM"/>
</dbReference>
<dbReference type="InterPro" id="IPR002676">
    <property type="entry name" value="RimM_N"/>
</dbReference>
<name>A0A0C7NID4_DEFTU</name>
<evidence type="ECO:0000256" key="5">
    <source>
        <dbReference type="HAMAP-Rule" id="MF_00014"/>
    </source>
</evidence>